<keyword evidence="5 7" id="KW-0413">Isomerase</keyword>
<feature type="binding site" evidence="7">
    <location>
        <begin position="18"/>
        <end position="19"/>
    </location>
    <ligand>
        <name>substrate</name>
    </ligand>
</feature>
<evidence type="ECO:0000256" key="5">
    <source>
        <dbReference type="ARBA" id="ARBA00023235"/>
    </source>
</evidence>
<comment type="similarity">
    <text evidence="7">Belongs to the aspartate/glutamate racemases family.</text>
</comment>
<dbReference type="InterPro" id="IPR015942">
    <property type="entry name" value="Asp/Glu/hydantoin_racemase"/>
</dbReference>
<dbReference type="AlphaFoldDB" id="A0AA35URQ9"/>
<keyword evidence="4 7" id="KW-0573">Peptidoglycan synthesis</keyword>
<evidence type="ECO:0000256" key="2">
    <source>
        <dbReference type="ARBA" id="ARBA00013090"/>
    </source>
</evidence>
<dbReference type="InterPro" id="IPR033134">
    <property type="entry name" value="Asp/Glu_racemase_AS_2"/>
</dbReference>
<evidence type="ECO:0000256" key="3">
    <source>
        <dbReference type="ARBA" id="ARBA00022960"/>
    </source>
</evidence>
<evidence type="ECO:0000256" key="6">
    <source>
        <dbReference type="ARBA" id="ARBA00023316"/>
    </source>
</evidence>
<reference evidence="8" key="1">
    <citation type="submission" date="2023-03" db="EMBL/GenBank/DDBJ databases">
        <authorList>
            <person name="Pearce D."/>
        </authorList>
    </citation>
    <scope>NUCLEOTIDE SEQUENCE</scope>
    <source>
        <strain evidence="8">Mc</strain>
    </source>
</reference>
<dbReference type="EC" id="5.1.1.3" evidence="2 7"/>
<dbReference type="PROSITE" id="PS00923">
    <property type="entry name" value="ASP_GLU_RACEMASE_1"/>
    <property type="match status" value="1"/>
</dbReference>
<dbReference type="EMBL" id="OX458332">
    <property type="protein sequence ID" value="CAI8716589.1"/>
    <property type="molecule type" value="Genomic_DNA"/>
</dbReference>
<comment type="function">
    <text evidence="7">Provides the (R)-glutamate required for cell wall biosynthesis.</text>
</comment>
<feature type="binding site" evidence="7">
    <location>
        <begin position="192"/>
        <end position="193"/>
    </location>
    <ligand>
        <name>substrate</name>
    </ligand>
</feature>
<dbReference type="InterPro" id="IPR001920">
    <property type="entry name" value="Asp/Glu_race"/>
</dbReference>
<dbReference type="HAMAP" id="MF_00258">
    <property type="entry name" value="Glu_racemase"/>
    <property type="match status" value="1"/>
</dbReference>
<gene>
    <name evidence="7 8" type="primary">murI</name>
    <name evidence="8" type="ORF">MCNOR_0010</name>
</gene>
<dbReference type="SUPFAM" id="SSF53681">
    <property type="entry name" value="Aspartate/glutamate racemase"/>
    <property type="match status" value="2"/>
</dbReference>
<dbReference type="GO" id="GO:0009252">
    <property type="term" value="P:peptidoglycan biosynthetic process"/>
    <property type="evidence" value="ECO:0007669"/>
    <property type="project" value="UniProtKB-UniRule"/>
</dbReference>
<evidence type="ECO:0000313" key="8">
    <source>
        <dbReference type="EMBL" id="CAI8716589.1"/>
    </source>
</evidence>
<evidence type="ECO:0000313" key="9">
    <source>
        <dbReference type="Proteomes" id="UP001158598"/>
    </source>
</evidence>
<dbReference type="PROSITE" id="PS00924">
    <property type="entry name" value="ASP_GLU_RACEMASE_2"/>
    <property type="match status" value="1"/>
</dbReference>
<accession>A0AA35URQ9</accession>
<dbReference type="Pfam" id="PF01177">
    <property type="entry name" value="Asp_Glu_race"/>
    <property type="match status" value="1"/>
</dbReference>
<dbReference type="PANTHER" id="PTHR21198:SF2">
    <property type="entry name" value="GLUTAMATE RACEMASE"/>
    <property type="match status" value="1"/>
</dbReference>
<evidence type="ECO:0000256" key="1">
    <source>
        <dbReference type="ARBA" id="ARBA00001602"/>
    </source>
</evidence>
<feature type="active site" description="Proton donor/acceptor" evidence="7">
    <location>
        <position position="81"/>
    </location>
</feature>
<sequence length="277" mass="29402">MKRVPGLTGNEHPIGVFDSGVGGLSVLREIRAVLPHENLLYVADSGHLPYGNKPAEYIEQRALTVGRFLLSRGAKAIVVACNTATAAAITVMRAEFRVPVIGMEPGLKPAVALSKSLVVGVLATEGTLKSAKFRDLVGRTTEKVEVIAQACPGWVEQVELGDLGSPATRDLVRRYTEPALERGADTLVLGCTHYPFLAGLIADVAGPDVHIVETGSAVARHLRRRLEADGLLTRRMAPGVELFWSSGPAEVTGRSLAVLWPGVHRVQPLPAGFAAGD</sequence>
<keyword evidence="3 7" id="KW-0133">Cell shape</keyword>
<protein>
    <recommendedName>
        <fullName evidence="2 7">Glutamate racemase</fullName>
        <ecNumber evidence="2 7">5.1.1.3</ecNumber>
    </recommendedName>
</protein>
<dbReference type="InterPro" id="IPR018187">
    <property type="entry name" value="Asp/Glu_racemase_AS_1"/>
</dbReference>
<evidence type="ECO:0000256" key="7">
    <source>
        <dbReference type="HAMAP-Rule" id="MF_00258"/>
    </source>
</evidence>
<comment type="catalytic activity">
    <reaction evidence="1 7">
        <text>L-glutamate = D-glutamate</text>
        <dbReference type="Rhea" id="RHEA:12813"/>
        <dbReference type="ChEBI" id="CHEBI:29985"/>
        <dbReference type="ChEBI" id="CHEBI:29986"/>
        <dbReference type="EC" id="5.1.1.3"/>
    </reaction>
</comment>
<feature type="binding site" evidence="7">
    <location>
        <begin position="82"/>
        <end position="83"/>
    </location>
    <ligand>
        <name>substrate</name>
    </ligand>
</feature>
<name>A0AA35URQ9_METCP</name>
<feature type="binding site" evidence="7">
    <location>
        <begin position="50"/>
        <end position="51"/>
    </location>
    <ligand>
        <name>substrate</name>
    </ligand>
</feature>
<dbReference type="FunFam" id="3.40.50.1860:FF:000001">
    <property type="entry name" value="Glutamate racemase"/>
    <property type="match status" value="1"/>
</dbReference>
<evidence type="ECO:0000256" key="4">
    <source>
        <dbReference type="ARBA" id="ARBA00022984"/>
    </source>
</evidence>
<dbReference type="GO" id="GO:0071555">
    <property type="term" value="P:cell wall organization"/>
    <property type="evidence" value="ECO:0007669"/>
    <property type="project" value="UniProtKB-KW"/>
</dbReference>
<dbReference type="GO" id="GO:0008881">
    <property type="term" value="F:glutamate racemase activity"/>
    <property type="evidence" value="ECO:0007669"/>
    <property type="project" value="UniProtKB-UniRule"/>
</dbReference>
<dbReference type="PANTHER" id="PTHR21198">
    <property type="entry name" value="GLUTAMATE RACEMASE"/>
    <property type="match status" value="1"/>
</dbReference>
<feature type="active site" description="Proton donor/acceptor" evidence="7">
    <location>
        <position position="191"/>
    </location>
</feature>
<dbReference type="Gene3D" id="3.40.50.1860">
    <property type="match status" value="2"/>
</dbReference>
<keyword evidence="6 7" id="KW-0961">Cell wall biogenesis/degradation</keyword>
<comment type="pathway">
    <text evidence="7">Cell wall biogenesis; peptidoglycan biosynthesis.</text>
</comment>
<proteinExistence type="inferred from homology"/>
<dbReference type="GO" id="GO:0008360">
    <property type="term" value="P:regulation of cell shape"/>
    <property type="evidence" value="ECO:0007669"/>
    <property type="project" value="UniProtKB-KW"/>
</dbReference>
<organism evidence="8 9">
    <name type="scientific">Methylococcus capsulatus</name>
    <dbReference type="NCBI Taxonomy" id="414"/>
    <lineage>
        <taxon>Bacteria</taxon>
        <taxon>Pseudomonadati</taxon>
        <taxon>Pseudomonadota</taxon>
        <taxon>Gammaproteobacteria</taxon>
        <taxon>Methylococcales</taxon>
        <taxon>Methylococcaceae</taxon>
        <taxon>Methylococcus</taxon>
    </lineage>
</organism>
<dbReference type="NCBIfam" id="TIGR00067">
    <property type="entry name" value="glut_race"/>
    <property type="match status" value="1"/>
</dbReference>
<dbReference type="Proteomes" id="UP001158598">
    <property type="component" value="Chromosome"/>
</dbReference>
<dbReference type="InterPro" id="IPR004391">
    <property type="entry name" value="Glu_race"/>
</dbReference>